<name>A0A369PTJ5_9SPHI</name>
<accession>A0A369PTJ5</accession>
<feature type="signal peptide" evidence="2">
    <location>
        <begin position="1"/>
        <end position="20"/>
    </location>
</feature>
<comment type="caution">
    <text evidence="3">The sequence shown here is derived from an EMBL/GenBank/DDBJ whole genome shotgun (WGS) entry which is preliminary data.</text>
</comment>
<evidence type="ECO:0000313" key="4">
    <source>
        <dbReference type="Proteomes" id="UP000253961"/>
    </source>
</evidence>
<keyword evidence="4" id="KW-1185">Reference proteome</keyword>
<feature type="region of interest" description="Disordered" evidence="1">
    <location>
        <begin position="50"/>
        <end position="69"/>
    </location>
</feature>
<dbReference type="PROSITE" id="PS51257">
    <property type="entry name" value="PROKAR_LIPOPROTEIN"/>
    <property type="match status" value="1"/>
</dbReference>
<evidence type="ECO:0000313" key="3">
    <source>
        <dbReference type="EMBL" id="RDC55981.1"/>
    </source>
</evidence>
<gene>
    <name evidence="3" type="ORF">DU508_14090</name>
</gene>
<dbReference type="RefSeq" id="WP_115403446.1">
    <property type="nucleotide sequence ID" value="NZ_QPKV01000005.1"/>
</dbReference>
<reference evidence="3 4" key="1">
    <citation type="submission" date="2018-07" db="EMBL/GenBank/DDBJ databases">
        <title>Pedobacter sp. nov., isolated from soil.</title>
        <authorList>
            <person name="Zhou L.Y."/>
            <person name="Du Z.J."/>
        </authorList>
    </citation>
    <scope>NUCLEOTIDE SEQUENCE [LARGE SCALE GENOMIC DNA]</scope>
    <source>
        <strain evidence="3 4">JDX94</strain>
    </source>
</reference>
<dbReference type="AlphaFoldDB" id="A0A369PTJ5"/>
<proteinExistence type="predicted"/>
<sequence length="69" mass="7140">MKTKLIILAAALSFTLAACSGNRADGSDQDSTYVESDSAGLLRDSTARDSVGAKEYGDSTSNAPRIIGK</sequence>
<protein>
    <submittedName>
        <fullName evidence="3">Uncharacterized protein</fullName>
    </submittedName>
</protein>
<dbReference type="EMBL" id="QPKV01000005">
    <property type="protein sequence ID" value="RDC55981.1"/>
    <property type="molecule type" value="Genomic_DNA"/>
</dbReference>
<keyword evidence="2" id="KW-0732">Signal</keyword>
<evidence type="ECO:0000256" key="1">
    <source>
        <dbReference type="SAM" id="MobiDB-lite"/>
    </source>
</evidence>
<evidence type="ECO:0000256" key="2">
    <source>
        <dbReference type="SAM" id="SignalP"/>
    </source>
</evidence>
<dbReference type="OrthoDB" id="770824at2"/>
<organism evidence="3 4">
    <name type="scientific">Pedobacter chinensis</name>
    <dbReference type="NCBI Taxonomy" id="2282421"/>
    <lineage>
        <taxon>Bacteria</taxon>
        <taxon>Pseudomonadati</taxon>
        <taxon>Bacteroidota</taxon>
        <taxon>Sphingobacteriia</taxon>
        <taxon>Sphingobacteriales</taxon>
        <taxon>Sphingobacteriaceae</taxon>
        <taxon>Pedobacter</taxon>
    </lineage>
</organism>
<dbReference type="Proteomes" id="UP000253961">
    <property type="component" value="Unassembled WGS sequence"/>
</dbReference>
<feature type="chain" id="PRO_5016728002" evidence="2">
    <location>
        <begin position="21"/>
        <end position="69"/>
    </location>
</feature>